<sequence length="491" mass="54755">MGENVATNNDHNHQHRRHQIGDMSIEMLPPCVSRRSDDEGSRKRTGNVWTASANIIVVMVGTGVLSLAWDISQLGWIAGPAVILFFSLVGYYTSCFLSDCYRTGDPDNGHRNSTYVDSVHSILGGANVKACGFLQYITLFRSAIGCIVDASLCMAAIKYRNCFYESNGENWCYISSNPYMIIFAVTEILLSQIPDFDQIRWISVVAAVMFVTYSLIALGLGIAQVVDNGSFKGSFVVTSVGDGTETQKVWRIFQALGGIANAYSFSQILIETQDTIGSPPSEAKTMKKAISRSTAVMTTIYMLCGCILYAAFGEATPGNFLIELGSDKPFWLLDISNAAMVINLVGAYQVNSQQIFSFVEKWADQRWRGSELIAKEIKIPVLGLGQYNMNLFRLVWRTVFVILTTVISMLVPFVFNEVVDIISLGFWPLMVYFPVEMYIRQKSIDRWSRKWVYLQMLSMTCLVISIMATVGSIPQLKDGLKANRPFGMSYY</sequence>
<feature type="transmembrane region" description="Helical" evidence="7">
    <location>
        <begin position="394"/>
        <end position="415"/>
    </location>
</feature>
<evidence type="ECO:0000256" key="3">
    <source>
        <dbReference type="ARBA" id="ARBA00022692"/>
    </source>
</evidence>
<keyword evidence="10" id="KW-1185">Reference proteome</keyword>
<keyword evidence="6 7" id="KW-0472">Membrane</keyword>
<accession>A0ABD3JS73</accession>
<evidence type="ECO:0000256" key="4">
    <source>
        <dbReference type="ARBA" id="ARBA00022970"/>
    </source>
</evidence>
<dbReference type="GO" id="GO:0016020">
    <property type="term" value="C:membrane"/>
    <property type="evidence" value="ECO:0007669"/>
    <property type="project" value="UniProtKB-SubCell"/>
</dbReference>
<dbReference type="PANTHER" id="PTHR48017">
    <property type="entry name" value="OS05G0424000 PROTEIN-RELATED"/>
    <property type="match status" value="1"/>
</dbReference>
<feature type="transmembrane region" description="Helical" evidence="7">
    <location>
        <begin position="48"/>
        <end position="67"/>
    </location>
</feature>
<keyword evidence="5 7" id="KW-1133">Transmembrane helix</keyword>
<evidence type="ECO:0000256" key="7">
    <source>
        <dbReference type="SAM" id="Phobius"/>
    </source>
</evidence>
<name>A0ABD3JS73_EUCGL</name>
<dbReference type="GO" id="GO:0006865">
    <property type="term" value="P:amino acid transport"/>
    <property type="evidence" value="ECO:0007669"/>
    <property type="project" value="UniProtKB-KW"/>
</dbReference>
<gene>
    <name evidence="9" type="ORF">ACJRO7_033657</name>
</gene>
<comment type="subcellular location">
    <subcellularLocation>
        <location evidence="1">Membrane</location>
    </subcellularLocation>
</comment>
<feature type="domain" description="Amino acid transporter transmembrane" evidence="8">
    <location>
        <begin position="45"/>
        <end position="475"/>
    </location>
</feature>
<evidence type="ECO:0000313" key="10">
    <source>
        <dbReference type="Proteomes" id="UP001634007"/>
    </source>
</evidence>
<feature type="transmembrane region" description="Helical" evidence="7">
    <location>
        <begin position="171"/>
        <end position="193"/>
    </location>
</feature>
<keyword evidence="4" id="KW-0029">Amino-acid transport</keyword>
<evidence type="ECO:0000256" key="6">
    <source>
        <dbReference type="ARBA" id="ARBA00023136"/>
    </source>
</evidence>
<organism evidence="9 10">
    <name type="scientific">Eucalyptus globulus</name>
    <name type="common">Tasmanian blue gum</name>
    <dbReference type="NCBI Taxonomy" id="34317"/>
    <lineage>
        <taxon>Eukaryota</taxon>
        <taxon>Viridiplantae</taxon>
        <taxon>Streptophyta</taxon>
        <taxon>Embryophyta</taxon>
        <taxon>Tracheophyta</taxon>
        <taxon>Spermatophyta</taxon>
        <taxon>Magnoliopsida</taxon>
        <taxon>eudicotyledons</taxon>
        <taxon>Gunneridae</taxon>
        <taxon>Pentapetalae</taxon>
        <taxon>rosids</taxon>
        <taxon>malvids</taxon>
        <taxon>Myrtales</taxon>
        <taxon>Myrtaceae</taxon>
        <taxon>Myrtoideae</taxon>
        <taxon>Eucalypteae</taxon>
        <taxon>Eucalyptus</taxon>
    </lineage>
</organism>
<feature type="transmembrane region" description="Helical" evidence="7">
    <location>
        <begin position="332"/>
        <end position="351"/>
    </location>
</feature>
<dbReference type="Proteomes" id="UP001634007">
    <property type="component" value="Unassembled WGS sequence"/>
</dbReference>
<dbReference type="AlphaFoldDB" id="A0ABD3JS73"/>
<proteinExistence type="predicted"/>
<evidence type="ECO:0000259" key="8">
    <source>
        <dbReference type="Pfam" id="PF01490"/>
    </source>
</evidence>
<feature type="transmembrane region" description="Helical" evidence="7">
    <location>
        <begin position="421"/>
        <end position="439"/>
    </location>
</feature>
<protein>
    <recommendedName>
        <fullName evidence="8">Amino acid transporter transmembrane domain-containing protein</fullName>
    </recommendedName>
</protein>
<evidence type="ECO:0000256" key="5">
    <source>
        <dbReference type="ARBA" id="ARBA00022989"/>
    </source>
</evidence>
<comment type="caution">
    <text evidence="9">The sequence shown here is derived from an EMBL/GenBank/DDBJ whole genome shotgun (WGS) entry which is preliminary data.</text>
</comment>
<evidence type="ECO:0000256" key="2">
    <source>
        <dbReference type="ARBA" id="ARBA00022448"/>
    </source>
</evidence>
<feature type="transmembrane region" description="Helical" evidence="7">
    <location>
        <begin position="294"/>
        <end position="312"/>
    </location>
</feature>
<dbReference type="EMBL" id="JBJKBG010000008">
    <property type="protein sequence ID" value="KAL3729089.1"/>
    <property type="molecule type" value="Genomic_DNA"/>
</dbReference>
<dbReference type="Pfam" id="PF01490">
    <property type="entry name" value="Aa_trans"/>
    <property type="match status" value="1"/>
</dbReference>
<keyword evidence="2" id="KW-0813">Transport</keyword>
<keyword evidence="3 7" id="KW-0812">Transmembrane</keyword>
<reference evidence="9 10" key="1">
    <citation type="submission" date="2024-11" db="EMBL/GenBank/DDBJ databases">
        <title>Chromosome-level genome assembly of Eucalyptus globulus Labill. provides insights into its genome evolution.</title>
        <authorList>
            <person name="Li X."/>
        </authorList>
    </citation>
    <scope>NUCLEOTIDE SEQUENCE [LARGE SCALE GENOMIC DNA]</scope>
    <source>
        <strain evidence="9">CL2024</strain>
        <tissue evidence="9">Fresh tender leaves</tissue>
    </source>
</reference>
<feature type="transmembrane region" description="Helical" evidence="7">
    <location>
        <begin position="199"/>
        <end position="223"/>
    </location>
</feature>
<evidence type="ECO:0000313" key="9">
    <source>
        <dbReference type="EMBL" id="KAL3729089.1"/>
    </source>
</evidence>
<feature type="transmembrane region" description="Helical" evidence="7">
    <location>
        <begin position="74"/>
        <end position="93"/>
    </location>
</feature>
<evidence type="ECO:0000256" key="1">
    <source>
        <dbReference type="ARBA" id="ARBA00004370"/>
    </source>
</evidence>
<dbReference type="InterPro" id="IPR013057">
    <property type="entry name" value="AA_transpt_TM"/>
</dbReference>
<feature type="transmembrane region" description="Helical" evidence="7">
    <location>
        <begin position="451"/>
        <end position="473"/>
    </location>
</feature>